<dbReference type="InterPro" id="IPR013096">
    <property type="entry name" value="Cupin_2"/>
</dbReference>
<protein>
    <recommendedName>
        <fullName evidence="6">Carboxymuconolactone decarboxylase</fullName>
    </recommendedName>
</protein>
<name>A0A0E9MZ64_9BACT</name>
<dbReference type="PANTHER" id="PTHR43698:SF1">
    <property type="entry name" value="BLL4564 PROTEIN"/>
    <property type="match status" value="1"/>
</dbReference>
<dbReference type="InterPro" id="IPR047263">
    <property type="entry name" value="HNL-like_cupin"/>
</dbReference>
<feature type="domain" description="Cupin type-2" evidence="3">
    <location>
        <begin position="284"/>
        <end position="342"/>
    </location>
</feature>
<dbReference type="SUPFAM" id="SSF69118">
    <property type="entry name" value="AhpD-like"/>
    <property type="match status" value="1"/>
</dbReference>
<evidence type="ECO:0000259" key="3">
    <source>
        <dbReference type="Pfam" id="PF07883"/>
    </source>
</evidence>
<evidence type="ECO:0000313" key="5">
    <source>
        <dbReference type="Proteomes" id="UP000033121"/>
    </source>
</evidence>
<gene>
    <name evidence="4" type="ORF">FPE01S_02_01320</name>
</gene>
<dbReference type="RefSeq" id="WP_046368974.1">
    <property type="nucleotide sequence ID" value="NZ_BBWV01000002.1"/>
</dbReference>
<proteinExistence type="predicted"/>
<feature type="chain" id="PRO_5002430279" description="Carboxymuconolactone decarboxylase" evidence="1">
    <location>
        <begin position="22"/>
        <end position="372"/>
    </location>
</feature>
<dbReference type="STRING" id="1220578.FPE01S_02_01320"/>
<keyword evidence="1" id="KW-0732">Signal</keyword>
<evidence type="ECO:0008006" key="6">
    <source>
        <dbReference type="Google" id="ProtNLM"/>
    </source>
</evidence>
<dbReference type="Gene3D" id="2.60.120.10">
    <property type="entry name" value="Jelly Rolls"/>
    <property type="match status" value="1"/>
</dbReference>
<dbReference type="EMBL" id="BBWV01000002">
    <property type="protein sequence ID" value="GAO43027.1"/>
    <property type="molecule type" value="Genomic_DNA"/>
</dbReference>
<evidence type="ECO:0000256" key="1">
    <source>
        <dbReference type="SAM" id="SignalP"/>
    </source>
</evidence>
<dbReference type="CDD" id="cd02233">
    <property type="entry name" value="cupin_HNL-like"/>
    <property type="match status" value="1"/>
</dbReference>
<dbReference type="InterPro" id="IPR014710">
    <property type="entry name" value="RmlC-like_jellyroll"/>
</dbReference>
<dbReference type="InterPro" id="IPR011051">
    <property type="entry name" value="RmlC_Cupin_sf"/>
</dbReference>
<accession>A0A0E9MZ64</accession>
<dbReference type="AlphaFoldDB" id="A0A0E9MZ64"/>
<keyword evidence="5" id="KW-1185">Reference proteome</keyword>
<evidence type="ECO:0000313" key="4">
    <source>
        <dbReference type="EMBL" id="GAO43027.1"/>
    </source>
</evidence>
<dbReference type="Pfam" id="PF02627">
    <property type="entry name" value="CMD"/>
    <property type="match status" value="2"/>
</dbReference>
<sequence>MIRNILLFNFLLLLLHHNLPAQTKTDGIMSLNAKERSIVSISAHTATGNMPGLKAILNNGLDAGLTISEAKEVIVQLYAYAGFPRSLNALHILMAALEERKQKGITDPAGKSPDPYPADKTLMQLGTENQTKLTGAKIGGGVYEFAPTIDRFLKEHLFGDIFGRNNLDWRTREIVTIAALAAMDGVEPQLRSHYNVGIYNGLTTDQLSQLVTIIETDISKNRGTIARQVLQSVINKIPYDASAIPGNAIFPTGQKIDNDNFVGNVWLQQLVQMDSSNKTQVGNVTFEPGARTKWHYHPAGQILLALDGLGYYQEKGSAKRMLRKGDVVKCPPNLPHWHGAAPGERFVQVAITNNEKGATVWLEAVSEEAYQQ</sequence>
<organism evidence="4 5">
    <name type="scientific">Flavihumibacter petaseus NBRC 106054</name>
    <dbReference type="NCBI Taxonomy" id="1220578"/>
    <lineage>
        <taxon>Bacteria</taxon>
        <taxon>Pseudomonadati</taxon>
        <taxon>Bacteroidota</taxon>
        <taxon>Chitinophagia</taxon>
        <taxon>Chitinophagales</taxon>
        <taxon>Chitinophagaceae</taxon>
        <taxon>Flavihumibacter</taxon>
    </lineage>
</organism>
<reference evidence="4 5" key="1">
    <citation type="submission" date="2015-04" db="EMBL/GenBank/DDBJ databases">
        <title>Whole genome shotgun sequence of Flavihumibacter petaseus NBRC 106054.</title>
        <authorList>
            <person name="Miyazawa S."/>
            <person name="Hosoyama A."/>
            <person name="Hashimoto M."/>
            <person name="Noguchi M."/>
            <person name="Tsuchikane K."/>
            <person name="Ohji S."/>
            <person name="Yamazoe A."/>
            <person name="Ichikawa N."/>
            <person name="Kimura A."/>
            <person name="Fujita N."/>
        </authorList>
    </citation>
    <scope>NUCLEOTIDE SEQUENCE [LARGE SCALE GENOMIC DNA]</scope>
    <source>
        <strain evidence="4 5">NBRC 106054</strain>
    </source>
</reference>
<dbReference type="Pfam" id="PF07883">
    <property type="entry name" value="Cupin_2"/>
    <property type="match status" value="1"/>
</dbReference>
<dbReference type="PANTHER" id="PTHR43698">
    <property type="entry name" value="RIBD C-TERMINAL DOMAIN CONTAINING PROTEIN"/>
    <property type="match status" value="1"/>
</dbReference>
<comment type="caution">
    <text evidence="4">The sequence shown here is derived from an EMBL/GenBank/DDBJ whole genome shotgun (WGS) entry which is preliminary data.</text>
</comment>
<dbReference type="GO" id="GO:0051920">
    <property type="term" value="F:peroxiredoxin activity"/>
    <property type="evidence" value="ECO:0007669"/>
    <property type="project" value="InterPro"/>
</dbReference>
<feature type="domain" description="Carboxymuconolactone decarboxylase-like" evidence="2">
    <location>
        <begin position="30"/>
        <end position="93"/>
    </location>
</feature>
<feature type="signal peptide" evidence="1">
    <location>
        <begin position="1"/>
        <end position="21"/>
    </location>
</feature>
<dbReference type="Proteomes" id="UP000033121">
    <property type="component" value="Unassembled WGS sequence"/>
</dbReference>
<dbReference type="OrthoDB" id="9812754at2"/>
<dbReference type="Gene3D" id="1.20.1290.10">
    <property type="entry name" value="AhpD-like"/>
    <property type="match status" value="1"/>
</dbReference>
<feature type="domain" description="Carboxymuconolactone decarboxylase-like" evidence="2">
    <location>
        <begin position="147"/>
        <end position="216"/>
    </location>
</feature>
<evidence type="ECO:0000259" key="2">
    <source>
        <dbReference type="Pfam" id="PF02627"/>
    </source>
</evidence>
<dbReference type="InterPro" id="IPR003779">
    <property type="entry name" value="CMD-like"/>
</dbReference>
<dbReference type="SUPFAM" id="SSF51182">
    <property type="entry name" value="RmlC-like cupins"/>
    <property type="match status" value="1"/>
</dbReference>
<dbReference type="InterPro" id="IPR029032">
    <property type="entry name" value="AhpD-like"/>
</dbReference>